<comment type="similarity">
    <text evidence="3 8">Belongs to the NAD(P)-dependent epimerase/dehydratase family. dTDP-glucose dehydratase subfamily.</text>
</comment>
<dbReference type="OrthoDB" id="9811743at2"/>
<accession>A9KSK7</accession>
<keyword evidence="11" id="KW-1185">Reference proteome</keyword>
<dbReference type="AlphaFoldDB" id="A9KSK7"/>
<protein>
    <recommendedName>
        <fullName evidence="5 8">dTDP-glucose 4,6-dehydratase</fullName>
        <ecNumber evidence="4 8">4.2.1.46</ecNumber>
    </recommendedName>
</protein>
<dbReference type="EC" id="4.2.1.46" evidence="4 8"/>
<dbReference type="Pfam" id="PF16363">
    <property type="entry name" value="GDP_Man_Dehyd"/>
    <property type="match status" value="1"/>
</dbReference>
<proteinExistence type="inferred from homology"/>
<dbReference type="Gene3D" id="3.90.25.10">
    <property type="entry name" value="UDP-galactose 4-epimerase, domain 1"/>
    <property type="match status" value="1"/>
</dbReference>
<gene>
    <name evidence="10" type="ordered locus">Cphy_3305</name>
</gene>
<evidence type="ECO:0000256" key="2">
    <source>
        <dbReference type="ARBA" id="ARBA00001911"/>
    </source>
</evidence>
<evidence type="ECO:0000256" key="8">
    <source>
        <dbReference type="RuleBase" id="RU004473"/>
    </source>
</evidence>
<dbReference type="STRING" id="357809.Cphy_3305"/>
<dbReference type="RefSeq" id="WP_012201308.1">
    <property type="nucleotide sequence ID" value="NC_010001.1"/>
</dbReference>
<evidence type="ECO:0000256" key="6">
    <source>
        <dbReference type="ARBA" id="ARBA00023027"/>
    </source>
</evidence>
<evidence type="ECO:0000313" key="10">
    <source>
        <dbReference type="EMBL" id="ABX43659.1"/>
    </source>
</evidence>
<keyword evidence="6" id="KW-0520">NAD</keyword>
<dbReference type="GO" id="GO:0009225">
    <property type="term" value="P:nucleotide-sugar metabolic process"/>
    <property type="evidence" value="ECO:0007669"/>
    <property type="project" value="InterPro"/>
</dbReference>
<dbReference type="EMBL" id="CP000885">
    <property type="protein sequence ID" value="ABX43659.1"/>
    <property type="molecule type" value="Genomic_DNA"/>
</dbReference>
<keyword evidence="7 8" id="KW-0456">Lyase</keyword>
<comment type="cofactor">
    <cofactor evidence="2 8">
        <name>NAD(+)</name>
        <dbReference type="ChEBI" id="CHEBI:57540"/>
    </cofactor>
</comment>
<dbReference type="eggNOG" id="COG1088">
    <property type="taxonomic scope" value="Bacteria"/>
</dbReference>
<name>A9KSK7_LACP7</name>
<dbReference type="NCBIfam" id="TIGR01181">
    <property type="entry name" value="dTDP_gluc_dehyt"/>
    <property type="match status" value="1"/>
</dbReference>
<dbReference type="KEGG" id="cpy:Cphy_3305"/>
<organism evidence="10 11">
    <name type="scientific">Lachnoclostridium phytofermentans (strain ATCC 700394 / DSM 18823 / ISDg)</name>
    <name type="common">Clostridium phytofermentans</name>
    <dbReference type="NCBI Taxonomy" id="357809"/>
    <lineage>
        <taxon>Bacteria</taxon>
        <taxon>Bacillati</taxon>
        <taxon>Bacillota</taxon>
        <taxon>Clostridia</taxon>
        <taxon>Lachnospirales</taxon>
        <taxon>Lachnospiraceae</taxon>
    </lineage>
</organism>
<sequence length="330" mass="38244">MKTYFVTGGAGFIGTNFIKYLFESHGEDVRVINYDKLTYAGNREWLEAFEGKKNYRFVQGDILDKELLTTIFKEEGIDFVVHLAAESHVDRSLQSDIEFFQTNVIGTRMLYQVIHNVWKDDISDKRILHVSTDEVYGELEESGQFIEHMPLHPNNPYSASKAGGEMVAIAYRKTYGLPIVRTRCSNNFGPYQHEEKLIPKCIKNCLNHKKIPVYGDGENIREWLFVKDHCIAMDTVLLTGELGEVYNIGSHQEMSTLHIVTTILQYLKEHVDSSLSMDLIEFTEDRLGHDKRYAVDTNKIETNLNWTPKTDFENGMAVTIDWYLKEYRFR</sequence>
<evidence type="ECO:0000256" key="5">
    <source>
        <dbReference type="ARBA" id="ARBA00016977"/>
    </source>
</evidence>
<comment type="catalytic activity">
    <reaction evidence="1 8">
        <text>dTDP-alpha-D-glucose = dTDP-4-dehydro-6-deoxy-alpha-D-glucose + H2O</text>
        <dbReference type="Rhea" id="RHEA:17221"/>
        <dbReference type="ChEBI" id="CHEBI:15377"/>
        <dbReference type="ChEBI" id="CHEBI:57477"/>
        <dbReference type="ChEBI" id="CHEBI:57649"/>
        <dbReference type="EC" id="4.2.1.46"/>
    </reaction>
</comment>
<dbReference type="CDD" id="cd05246">
    <property type="entry name" value="dTDP_GD_SDR_e"/>
    <property type="match status" value="1"/>
</dbReference>
<evidence type="ECO:0000313" key="11">
    <source>
        <dbReference type="Proteomes" id="UP000000370"/>
    </source>
</evidence>
<evidence type="ECO:0000256" key="1">
    <source>
        <dbReference type="ARBA" id="ARBA00001539"/>
    </source>
</evidence>
<reference evidence="11" key="1">
    <citation type="submission" date="2007-11" db="EMBL/GenBank/DDBJ databases">
        <title>Complete genome sequence of Clostridium phytofermentans ISDg.</title>
        <authorList>
            <person name="Leschine S.B."/>
            <person name="Warnick T.A."/>
            <person name="Blanchard J.L."/>
            <person name="Schnell D.J."/>
            <person name="Petit E.L."/>
            <person name="LaTouf W.G."/>
            <person name="Copeland A."/>
            <person name="Lucas S."/>
            <person name="Lapidus A."/>
            <person name="Barry K."/>
            <person name="Glavina del Rio T."/>
            <person name="Dalin E."/>
            <person name="Tice H."/>
            <person name="Pitluck S."/>
            <person name="Kiss H."/>
            <person name="Brettin T."/>
            <person name="Bruce D."/>
            <person name="Detter J.C."/>
            <person name="Han C."/>
            <person name="Kuske C."/>
            <person name="Schmutz J."/>
            <person name="Larimer F."/>
            <person name="Land M."/>
            <person name="Hauser L."/>
            <person name="Kyrpides N."/>
            <person name="Kim E.A."/>
            <person name="Richardson P."/>
        </authorList>
    </citation>
    <scope>NUCLEOTIDE SEQUENCE [LARGE SCALE GENOMIC DNA]</scope>
    <source>
        <strain evidence="11">ATCC 700394 / DSM 18823 / ISDg</strain>
    </source>
</reference>
<evidence type="ECO:0000256" key="3">
    <source>
        <dbReference type="ARBA" id="ARBA00008178"/>
    </source>
</evidence>
<dbReference type="GO" id="GO:0008460">
    <property type="term" value="F:dTDP-glucose 4,6-dehydratase activity"/>
    <property type="evidence" value="ECO:0007669"/>
    <property type="project" value="UniProtKB-EC"/>
</dbReference>
<dbReference type="SUPFAM" id="SSF51735">
    <property type="entry name" value="NAD(P)-binding Rossmann-fold domains"/>
    <property type="match status" value="1"/>
</dbReference>
<dbReference type="InterPro" id="IPR036291">
    <property type="entry name" value="NAD(P)-bd_dom_sf"/>
</dbReference>
<evidence type="ECO:0000256" key="4">
    <source>
        <dbReference type="ARBA" id="ARBA00011990"/>
    </source>
</evidence>
<feature type="domain" description="NAD(P)-binding" evidence="9">
    <location>
        <begin position="5"/>
        <end position="317"/>
    </location>
</feature>
<dbReference type="HOGENOM" id="CLU_007383_1_14_9"/>
<dbReference type="PANTHER" id="PTHR43000">
    <property type="entry name" value="DTDP-D-GLUCOSE 4,6-DEHYDRATASE-RELATED"/>
    <property type="match status" value="1"/>
</dbReference>
<dbReference type="InterPro" id="IPR016040">
    <property type="entry name" value="NAD(P)-bd_dom"/>
</dbReference>
<dbReference type="InterPro" id="IPR005888">
    <property type="entry name" value="dTDP_Gluc_deHydtase"/>
</dbReference>
<dbReference type="Proteomes" id="UP000000370">
    <property type="component" value="Chromosome"/>
</dbReference>
<evidence type="ECO:0000259" key="9">
    <source>
        <dbReference type="Pfam" id="PF16363"/>
    </source>
</evidence>
<evidence type="ECO:0000256" key="7">
    <source>
        <dbReference type="ARBA" id="ARBA00023239"/>
    </source>
</evidence>
<dbReference type="Gene3D" id="3.40.50.720">
    <property type="entry name" value="NAD(P)-binding Rossmann-like Domain"/>
    <property type="match status" value="1"/>
</dbReference>